<comment type="similarity">
    <text evidence="1">Belongs to the FAD-binding monooxygenase family.</text>
</comment>
<dbReference type="GO" id="GO:0050660">
    <property type="term" value="F:flavin adenine dinucleotide binding"/>
    <property type="evidence" value="ECO:0007669"/>
    <property type="project" value="InterPro"/>
</dbReference>
<dbReference type="PANTHER" id="PTHR42877">
    <property type="entry name" value="L-ORNITHINE N(5)-MONOOXYGENASE-RELATED"/>
    <property type="match status" value="1"/>
</dbReference>
<dbReference type="Gene3D" id="3.50.50.60">
    <property type="entry name" value="FAD/NAD(P)-binding domain"/>
    <property type="match status" value="2"/>
</dbReference>
<proteinExistence type="inferred from homology"/>
<evidence type="ECO:0000256" key="1">
    <source>
        <dbReference type="ARBA" id="ARBA00010139"/>
    </source>
</evidence>
<name>A0A9P6GMA5_9PLEO</name>
<dbReference type="InterPro" id="IPR036188">
    <property type="entry name" value="FAD/NAD-bd_sf"/>
</dbReference>
<dbReference type="Pfam" id="PF00743">
    <property type="entry name" value="FMO-like"/>
    <property type="match status" value="1"/>
</dbReference>
<dbReference type="InterPro" id="IPR020946">
    <property type="entry name" value="Flavin_mOase-like"/>
</dbReference>
<accession>A0A9P6GMA5</accession>
<evidence type="ECO:0000313" key="5">
    <source>
        <dbReference type="EMBL" id="KAF9738029.1"/>
    </source>
</evidence>
<dbReference type="InterPro" id="IPR051209">
    <property type="entry name" value="FAD-bind_Monooxygenase_sf"/>
</dbReference>
<comment type="caution">
    <text evidence="5">The sequence shown here is derived from an EMBL/GenBank/DDBJ whole genome shotgun (WGS) entry which is preliminary data.</text>
</comment>
<keyword evidence="2" id="KW-0285">Flavoprotein</keyword>
<dbReference type="OrthoDB" id="74360at2759"/>
<dbReference type="PANTHER" id="PTHR42877:SF7">
    <property type="entry name" value="FLAVIN-BINDING MONOOXYGENASE-RELATED"/>
    <property type="match status" value="1"/>
</dbReference>
<evidence type="ECO:0000256" key="4">
    <source>
        <dbReference type="ARBA" id="ARBA00023002"/>
    </source>
</evidence>
<evidence type="ECO:0008006" key="7">
    <source>
        <dbReference type="Google" id="ProtNLM"/>
    </source>
</evidence>
<dbReference type="GO" id="GO:0050661">
    <property type="term" value="F:NADP binding"/>
    <property type="evidence" value="ECO:0007669"/>
    <property type="project" value="InterPro"/>
</dbReference>
<keyword evidence="4" id="KW-0560">Oxidoreductase</keyword>
<sequence>MSAVPSLPEDTPLVAKDHTATNGVATNRATKNRATHDIANAANAPFNLHDGPVENFRPMKVIVIGAGYSGIYHAIRIPERLRNVDLVVYEKNAGVGGTWYENRYLGCACDIPSHSYQYTFEPNHDWSSLYAPAHEIQAYLERTAKKYSADRFIKLSREVVECRWDDAIAKWNVTVKDLTTGEITHDQADVLISARGNLNTPAWPSIEGLDSFKAEVMHSARWNEEYDFTNKRIGVIGAGSSSIQIVPSLQRIPGIHVSTFVRSKTWISPPFSHHLWEKHGFEGFTIPPDLRKRFAEDPEYYEKFRLSVEEDGNGIHAVTIKGTPLQLGGKQIFTEHMKQRLKSAPRILDALLPSFSPGCRRLTPGPGYLEALTQSNVAFITSNITKISPNAIHTADGATHEVDALICATGFHANTFPPFPVVGSNGLTLRGKWSARPTNYLSHSTSSFPNLFTMLGANSAIGSGSLTCMIENVGDYVIKAIRKIQKEDIAAMSVKSAREEDFTEYVDAYFQGTVFAEECNSWYKSKADGKVVGLWPGSTLHCIEALRSPRWEDYHYIYRDELPTAEELAEQSGGAVVEGAGGGVDVDAEGKRKRVDSMLISEGGRSKRRRANRLRWLGNGWSANEVEKKDLAWYLYKDFLQQPVAPKPEENEVYKARAFSY</sequence>
<dbReference type="GO" id="GO:0004499">
    <property type="term" value="F:N,N-dimethylaniline monooxygenase activity"/>
    <property type="evidence" value="ECO:0007669"/>
    <property type="project" value="InterPro"/>
</dbReference>
<keyword evidence="3" id="KW-0274">FAD</keyword>
<organism evidence="5 6">
    <name type="scientific">Paraphaeosphaeria minitans</name>
    <dbReference type="NCBI Taxonomy" id="565426"/>
    <lineage>
        <taxon>Eukaryota</taxon>
        <taxon>Fungi</taxon>
        <taxon>Dikarya</taxon>
        <taxon>Ascomycota</taxon>
        <taxon>Pezizomycotina</taxon>
        <taxon>Dothideomycetes</taxon>
        <taxon>Pleosporomycetidae</taxon>
        <taxon>Pleosporales</taxon>
        <taxon>Massarineae</taxon>
        <taxon>Didymosphaeriaceae</taxon>
        <taxon>Paraphaeosphaeria</taxon>
    </lineage>
</organism>
<dbReference type="SUPFAM" id="SSF51905">
    <property type="entry name" value="FAD/NAD(P)-binding domain"/>
    <property type="match status" value="3"/>
</dbReference>
<evidence type="ECO:0000256" key="3">
    <source>
        <dbReference type="ARBA" id="ARBA00022827"/>
    </source>
</evidence>
<protein>
    <recommendedName>
        <fullName evidence="7">FAD/NAD(P)-binding domain-containing protein</fullName>
    </recommendedName>
</protein>
<keyword evidence="6" id="KW-1185">Reference proteome</keyword>
<dbReference type="EMBL" id="WJXW01000003">
    <property type="protein sequence ID" value="KAF9738029.1"/>
    <property type="molecule type" value="Genomic_DNA"/>
</dbReference>
<dbReference type="Proteomes" id="UP000756921">
    <property type="component" value="Unassembled WGS sequence"/>
</dbReference>
<reference evidence="5" key="1">
    <citation type="journal article" date="2020" name="Mol. Plant Microbe Interact.">
        <title>Genome Sequence of the Biocontrol Agent Coniothyrium minitans strain Conio (IMI 134523).</title>
        <authorList>
            <person name="Patel D."/>
            <person name="Shittu T.A."/>
            <person name="Baroncelli R."/>
            <person name="Muthumeenakshi S."/>
            <person name="Osborne T.H."/>
            <person name="Janganan T.K."/>
            <person name="Sreenivasaprasad S."/>
        </authorList>
    </citation>
    <scope>NUCLEOTIDE SEQUENCE</scope>
    <source>
        <strain evidence="5">Conio</strain>
    </source>
</reference>
<gene>
    <name evidence="5" type="ORF">PMIN01_03312</name>
</gene>
<dbReference type="AlphaFoldDB" id="A0A9P6GMA5"/>
<evidence type="ECO:0000256" key="2">
    <source>
        <dbReference type="ARBA" id="ARBA00022630"/>
    </source>
</evidence>
<evidence type="ECO:0000313" key="6">
    <source>
        <dbReference type="Proteomes" id="UP000756921"/>
    </source>
</evidence>